<dbReference type="STRING" id="1806994.A0A507BYQ5"/>
<sequence>MSGKKPAKGRPESAPTPVLKQGSYVFRDGSTYNGEYAEVKSTTDPGTVIQRHGTGTFENKETGLLYIGGWEADKMSGTGSMRYSDKSSYEGSWKDGLFQGAGCYTYPDGSKYDGDFDKGLPQGPGKVIDANGQKWAGSFNGGKGLGLVPEIA</sequence>
<evidence type="ECO:0000256" key="2">
    <source>
        <dbReference type="SAM" id="MobiDB-lite"/>
    </source>
</evidence>
<dbReference type="Gene3D" id="2.20.110.10">
    <property type="entry name" value="Histone H3 K4-specific methyltransferase SET7/9 N-terminal domain"/>
    <property type="match status" value="2"/>
</dbReference>
<feature type="region of interest" description="Disordered" evidence="2">
    <location>
        <begin position="1"/>
        <end position="22"/>
    </location>
</feature>
<reference evidence="3 4" key="1">
    <citation type="journal article" date="2019" name="Sci. Rep.">
        <title>Comparative genomics of chytrid fungi reveal insights into the obligate biotrophic and pathogenic lifestyle of Synchytrium endobioticum.</title>
        <authorList>
            <person name="van de Vossenberg B.T.L.H."/>
            <person name="Warris S."/>
            <person name="Nguyen H.D.T."/>
            <person name="van Gent-Pelzer M.P.E."/>
            <person name="Joly D.L."/>
            <person name="van de Geest H.C."/>
            <person name="Bonants P.J.M."/>
            <person name="Smith D.S."/>
            <person name="Levesque C.A."/>
            <person name="van der Lee T.A.J."/>
        </authorList>
    </citation>
    <scope>NUCLEOTIDE SEQUENCE [LARGE SCALE GENOMIC DNA]</scope>
    <source>
        <strain evidence="3 4">JEL517</strain>
    </source>
</reference>
<proteinExistence type="predicted"/>
<dbReference type="RefSeq" id="XP_031022484.1">
    <property type="nucleotide sequence ID" value="XM_031171516.1"/>
</dbReference>
<evidence type="ECO:0000256" key="1">
    <source>
        <dbReference type="ARBA" id="ARBA00022737"/>
    </source>
</evidence>
<dbReference type="Proteomes" id="UP000319731">
    <property type="component" value="Unassembled WGS sequence"/>
</dbReference>
<evidence type="ECO:0000313" key="4">
    <source>
        <dbReference type="Proteomes" id="UP000319731"/>
    </source>
</evidence>
<keyword evidence="4" id="KW-1185">Reference proteome</keyword>
<dbReference type="AlphaFoldDB" id="A0A507BYQ5"/>
<comment type="caution">
    <text evidence="3">The sequence shown here is derived from an EMBL/GenBank/DDBJ whole genome shotgun (WGS) entry which is preliminary data.</text>
</comment>
<dbReference type="SMART" id="SM00698">
    <property type="entry name" value="MORN"/>
    <property type="match status" value="3"/>
</dbReference>
<dbReference type="GeneID" id="42006813"/>
<keyword evidence="1" id="KW-0677">Repeat</keyword>
<accession>A0A507BYQ5</accession>
<dbReference type="OrthoDB" id="294378at2759"/>
<dbReference type="Pfam" id="PF02493">
    <property type="entry name" value="MORN"/>
    <property type="match status" value="3"/>
</dbReference>
<organism evidence="3 4">
    <name type="scientific">Synchytrium microbalum</name>
    <dbReference type="NCBI Taxonomy" id="1806994"/>
    <lineage>
        <taxon>Eukaryota</taxon>
        <taxon>Fungi</taxon>
        <taxon>Fungi incertae sedis</taxon>
        <taxon>Chytridiomycota</taxon>
        <taxon>Chytridiomycota incertae sedis</taxon>
        <taxon>Chytridiomycetes</taxon>
        <taxon>Synchytriales</taxon>
        <taxon>Synchytriaceae</taxon>
        <taxon>Synchytrium</taxon>
    </lineage>
</organism>
<dbReference type="InterPro" id="IPR003409">
    <property type="entry name" value="MORN"/>
</dbReference>
<dbReference type="PANTHER" id="PTHR46917:SF1">
    <property type="entry name" value="MORN REPEAT-CONTAINING PROTEIN 2"/>
    <property type="match status" value="1"/>
</dbReference>
<dbReference type="PANTHER" id="PTHR46917">
    <property type="entry name" value="MORN REPEAT-CONTAINING PROTEIN 2"/>
    <property type="match status" value="1"/>
</dbReference>
<dbReference type="InterPro" id="IPR052849">
    <property type="entry name" value="MORN_repeat_protein"/>
</dbReference>
<evidence type="ECO:0008006" key="5">
    <source>
        <dbReference type="Google" id="ProtNLM"/>
    </source>
</evidence>
<dbReference type="EMBL" id="QEAO01000053">
    <property type="protein sequence ID" value="TPX30934.1"/>
    <property type="molecule type" value="Genomic_DNA"/>
</dbReference>
<protein>
    <recommendedName>
        <fullName evidence="5">MORN repeat-containing protein 5</fullName>
    </recommendedName>
</protein>
<dbReference type="SUPFAM" id="SSF82185">
    <property type="entry name" value="Histone H3 K4-specific methyltransferase SET7/9 N-terminal domain"/>
    <property type="match status" value="1"/>
</dbReference>
<name>A0A507BYQ5_9FUNG</name>
<gene>
    <name evidence="3" type="ORF">SmJEL517_g05590</name>
</gene>
<evidence type="ECO:0000313" key="3">
    <source>
        <dbReference type="EMBL" id="TPX30934.1"/>
    </source>
</evidence>